<dbReference type="FunFam" id="3.40.47.10:FF:000018">
    <property type="entry name" value="3-oxoacyl-[acyl-carrier-protein] synthase 2"/>
    <property type="match status" value="1"/>
</dbReference>
<sequence>MTRRVVITGMGGVTAFGENWQDVSARLLAYENAVRKMPEWQVYDGLHTLLGAPVDDFTLPEHYTRKRIRAMGRVSQMSTRASELALEQAGLIGDPILTSGETGIAYGSSTGSTGPVSEFATMLTEKHTNNITGTTYVQMMPHTTAVNTGLFFGLRGRVIPTSSACTSGSQAIGYAWEAIRHGYQTVMVAGGAEELCPSEAAVFDTLFATSQHNDAPKTTPSPFDENRDGLVIGEGAGTLILEELEHAKARGATIYGEIVGFATNCDAAHITQPQRETMQYCMEQSLKIAGLSAQDIGYISAHGTATDRGDMAESLATATIYGDNVPVSSLKSYFGHTLGACGALEAWMSLQMMREGWFAPTLNLNNQTRTVARWITSCMKPERLIVSFCRVTTLPLAALIHPSSLSAGPELYNHMDIHVVILQKI</sequence>
<dbReference type="EMBL" id="UGEM01000004">
    <property type="protein sequence ID" value="STP20926.1"/>
    <property type="molecule type" value="Genomic_DNA"/>
</dbReference>
<evidence type="ECO:0000256" key="4">
    <source>
        <dbReference type="RuleBase" id="RU003694"/>
    </source>
</evidence>
<evidence type="ECO:0000259" key="5">
    <source>
        <dbReference type="PROSITE" id="PS52004"/>
    </source>
</evidence>
<name>A0A377K9H1_ECOLX</name>
<feature type="domain" description="Ketosynthase family 3 (KS3)" evidence="5">
    <location>
        <begin position="2"/>
        <end position="402"/>
    </location>
</feature>
<dbReference type="Pfam" id="PF02801">
    <property type="entry name" value="Ketoacyl-synt_C"/>
    <property type="match status" value="1"/>
</dbReference>
<dbReference type="SUPFAM" id="SSF53901">
    <property type="entry name" value="Thiolase-like"/>
    <property type="match status" value="2"/>
</dbReference>
<reference evidence="6 7" key="1">
    <citation type="submission" date="2018-06" db="EMBL/GenBank/DDBJ databases">
        <authorList>
            <consortium name="Pathogen Informatics"/>
            <person name="Doyle S."/>
        </authorList>
    </citation>
    <scope>NUCLEOTIDE SEQUENCE [LARGE SCALE GENOMIC DNA]</scope>
    <source>
        <strain evidence="6 7">NCTC9075</strain>
    </source>
</reference>
<protein>
    <submittedName>
        <fullName evidence="6">Putative beta-ketoacyl synthase</fullName>
        <ecNumber evidence="6">2.3.1.179</ecNumber>
    </submittedName>
</protein>
<organism evidence="6 7">
    <name type="scientific">Escherichia coli</name>
    <dbReference type="NCBI Taxonomy" id="562"/>
    <lineage>
        <taxon>Bacteria</taxon>
        <taxon>Pseudomonadati</taxon>
        <taxon>Pseudomonadota</taxon>
        <taxon>Gammaproteobacteria</taxon>
        <taxon>Enterobacterales</taxon>
        <taxon>Enterobacteriaceae</taxon>
        <taxon>Escherichia</taxon>
    </lineage>
</organism>
<dbReference type="GO" id="GO:0004315">
    <property type="term" value="F:3-oxoacyl-[acyl-carrier-protein] synthase activity"/>
    <property type="evidence" value="ECO:0007669"/>
    <property type="project" value="UniProtKB-EC"/>
</dbReference>
<dbReference type="Gene3D" id="3.40.47.10">
    <property type="match status" value="2"/>
</dbReference>
<comment type="pathway">
    <text evidence="1">Lipid metabolism; fatty acid biosynthesis.</text>
</comment>
<dbReference type="EC" id="2.3.1.179" evidence="6"/>
<evidence type="ECO:0000256" key="1">
    <source>
        <dbReference type="ARBA" id="ARBA00005194"/>
    </source>
</evidence>
<dbReference type="InterPro" id="IPR014030">
    <property type="entry name" value="Ketoacyl_synth_N"/>
</dbReference>
<dbReference type="PANTHER" id="PTHR11712:SF325">
    <property type="entry name" value="3-OXOACYL-(ACYL-CARRIER-PROTEIN) SYNTHASE II FABF"/>
    <property type="match status" value="1"/>
</dbReference>
<dbReference type="AlphaFoldDB" id="A0A377K9H1"/>
<dbReference type="PROSITE" id="PS00606">
    <property type="entry name" value="KS3_1"/>
    <property type="match status" value="1"/>
</dbReference>
<dbReference type="SMART" id="SM00825">
    <property type="entry name" value="PKS_KS"/>
    <property type="match status" value="1"/>
</dbReference>
<gene>
    <name evidence="6" type="primary">fabF_3</name>
    <name evidence="6" type="ORF">NCTC9075_04393</name>
</gene>
<dbReference type="PROSITE" id="PS52004">
    <property type="entry name" value="KS3_2"/>
    <property type="match status" value="1"/>
</dbReference>
<evidence type="ECO:0000313" key="6">
    <source>
        <dbReference type="EMBL" id="STP20926.1"/>
    </source>
</evidence>
<dbReference type="InterPro" id="IPR020841">
    <property type="entry name" value="PKS_Beta-ketoAc_synthase_dom"/>
</dbReference>
<dbReference type="NCBIfam" id="NF006587">
    <property type="entry name" value="PRK09116.1"/>
    <property type="match status" value="1"/>
</dbReference>
<dbReference type="GO" id="GO:0006633">
    <property type="term" value="P:fatty acid biosynthetic process"/>
    <property type="evidence" value="ECO:0007669"/>
    <property type="project" value="UniProtKB-UniPathway"/>
</dbReference>
<keyword evidence="3 4" id="KW-0808">Transferase</keyword>
<comment type="similarity">
    <text evidence="2 4">Belongs to the thiolase-like superfamily. Beta-ketoacyl-ACP synthases family.</text>
</comment>
<dbReference type="Pfam" id="PF00109">
    <property type="entry name" value="ketoacyl-synt"/>
    <property type="match status" value="1"/>
</dbReference>
<accession>A0A377K9H1</accession>
<dbReference type="InterPro" id="IPR018201">
    <property type="entry name" value="Ketoacyl_synth_AS"/>
</dbReference>
<dbReference type="Proteomes" id="UP000254181">
    <property type="component" value="Unassembled WGS sequence"/>
</dbReference>
<evidence type="ECO:0000256" key="2">
    <source>
        <dbReference type="ARBA" id="ARBA00008467"/>
    </source>
</evidence>
<dbReference type="GO" id="GO:0005829">
    <property type="term" value="C:cytosol"/>
    <property type="evidence" value="ECO:0007669"/>
    <property type="project" value="TreeGrafter"/>
</dbReference>
<dbReference type="InterPro" id="IPR014031">
    <property type="entry name" value="Ketoacyl_synth_C"/>
</dbReference>
<proteinExistence type="inferred from homology"/>
<evidence type="ECO:0000256" key="3">
    <source>
        <dbReference type="ARBA" id="ARBA00022679"/>
    </source>
</evidence>
<keyword evidence="6" id="KW-0012">Acyltransferase</keyword>
<dbReference type="CDD" id="cd00834">
    <property type="entry name" value="KAS_I_II"/>
    <property type="match status" value="1"/>
</dbReference>
<dbReference type="UniPathway" id="UPA00094"/>
<dbReference type="InterPro" id="IPR000794">
    <property type="entry name" value="Beta-ketoacyl_synthase"/>
</dbReference>
<dbReference type="InterPro" id="IPR016039">
    <property type="entry name" value="Thiolase-like"/>
</dbReference>
<evidence type="ECO:0000313" key="7">
    <source>
        <dbReference type="Proteomes" id="UP000254181"/>
    </source>
</evidence>
<dbReference type="PANTHER" id="PTHR11712">
    <property type="entry name" value="POLYKETIDE SYNTHASE-RELATED"/>
    <property type="match status" value="1"/>
</dbReference>